<evidence type="ECO:0000313" key="2">
    <source>
        <dbReference type="EMBL" id="KAJ1101763.1"/>
    </source>
</evidence>
<feature type="compositionally biased region" description="Basic and acidic residues" evidence="1">
    <location>
        <begin position="64"/>
        <end position="81"/>
    </location>
</feature>
<feature type="compositionally biased region" description="Basic and acidic residues" evidence="1">
    <location>
        <begin position="1"/>
        <end position="33"/>
    </location>
</feature>
<evidence type="ECO:0000256" key="1">
    <source>
        <dbReference type="SAM" id="MobiDB-lite"/>
    </source>
</evidence>
<dbReference type="Proteomes" id="UP001066276">
    <property type="component" value="Chromosome 10"/>
</dbReference>
<proteinExistence type="predicted"/>
<organism evidence="2 3">
    <name type="scientific">Pleurodeles waltl</name>
    <name type="common">Iberian ribbed newt</name>
    <dbReference type="NCBI Taxonomy" id="8319"/>
    <lineage>
        <taxon>Eukaryota</taxon>
        <taxon>Metazoa</taxon>
        <taxon>Chordata</taxon>
        <taxon>Craniata</taxon>
        <taxon>Vertebrata</taxon>
        <taxon>Euteleostomi</taxon>
        <taxon>Amphibia</taxon>
        <taxon>Batrachia</taxon>
        <taxon>Caudata</taxon>
        <taxon>Salamandroidea</taxon>
        <taxon>Salamandridae</taxon>
        <taxon>Pleurodelinae</taxon>
        <taxon>Pleurodeles</taxon>
    </lineage>
</organism>
<protein>
    <submittedName>
        <fullName evidence="2">Uncharacterized protein</fullName>
    </submittedName>
</protein>
<keyword evidence="3" id="KW-1185">Reference proteome</keyword>
<evidence type="ECO:0000313" key="3">
    <source>
        <dbReference type="Proteomes" id="UP001066276"/>
    </source>
</evidence>
<dbReference type="AlphaFoldDB" id="A0AAV7MIF8"/>
<accession>A0AAV7MIF8</accession>
<feature type="region of interest" description="Disordered" evidence="1">
    <location>
        <begin position="1"/>
        <end position="81"/>
    </location>
</feature>
<gene>
    <name evidence="2" type="ORF">NDU88_006827</name>
</gene>
<dbReference type="EMBL" id="JANPWB010000014">
    <property type="protein sequence ID" value="KAJ1101763.1"/>
    <property type="molecule type" value="Genomic_DNA"/>
</dbReference>
<reference evidence="2" key="1">
    <citation type="journal article" date="2022" name="bioRxiv">
        <title>Sequencing and chromosome-scale assembly of the giantPleurodeles waltlgenome.</title>
        <authorList>
            <person name="Brown T."/>
            <person name="Elewa A."/>
            <person name="Iarovenko S."/>
            <person name="Subramanian E."/>
            <person name="Araus A.J."/>
            <person name="Petzold A."/>
            <person name="Susuki M."/>
            <person name="Suzuki K.-i.T."/>
            <person name="Hayashi T."/>
            <person name="Toyoda A."/>
            <person name="Oliveira C."/>
            <person name="Osipova E."/>
            <person name="Leigh N.D."/>
            <person name="Simon A."/>
            <person name="Yun M.H."/>
        </authorList>
    </citation>
    <scope>NUCLEOTIDE SEQUENCE</scope>
    <source>
        <strain evidence="2">20211129_DDA</strain>
        <tissue evidence="2">Liver</tissue>
    </source>
</reference>
<name>A0AAV7MIF8_PLEWA</name>
<sequence>MKASSKEDPEEEKRGRTESNKVRDERRGWHAEDGETGEAEDVRREEQEEKTDEIEEGKGGTGNEGKKEQRRDEDKGRVERG</sequence>
<comment type="caution">
    <text evidence="2">The sequence shown here is derived from an EMBL/GenBank/DDBJ whole genome shotgun (WGS) entry which is preliminary data.</text>
</comment>